<evidence type="ECO:0000313" key="3">
    <source>
        <dbReference type="EMBL" id="MBK0368931.1"/>
    </source>
</evidence>
<name>A0A934PM04_9FLAO</name>
<dbReference type="InterPro" id="IPR024311">
    <property type="entry name" value="Lipocalin-like"/>
</dbReference>
<evidence type="ECO:0000313" key="4">
    <source>
        <dbReference type="Proteomes" id="UP000609172"/>
    </source>
</evidence>
<dbReference type="PROSITE" id="PS51257">
    <property type="entry name" value="PROKAR_LIPOPROTEIN"/>
    <property type="match status" value="1"/>
</dbReference>
<protein>
    <submittedName>
        <fullName evidence="3">Lipocalin family protein</fullName>
    </submittedName>
</protein>
<feature type="chain" id="PRO_5037037525" evidence="1">
    <location>
        <begin position="24"/>
        <end position="138"/>
    </location>
</feature>
<dbReference type="AlphaFoldDB" id="A0A934PM04"/>
<sequence length="138" mass="15026">MKKRNLILALIAFIGIFAISCSNDDNEGETLAPIQGKWLKSQQGIIVNGEEQLTDVGENPGCDRDYMDLRASNVVVFGTFNSLDGSCDETVLEGVYARSHNNLTTTVGGVSTTQDIVNLTVDELKVKDNLGVITVYKR</sequence>
<dbReference type="RefSeq" id="WP_200104842.1">
    <property type="nucleotide sequence ID" value="NZ_JAEHFV010000001.1"/>
</dbReference>
<organism evidence="3 4">
    <name type="scientific">Flavobacterium agrisoli</name>
    <dbReference type="NCBI Taxonomy" id="2793066"/>
    <lineage>
        <taxon>Bacteria</taxon>
        <taxon>Pseudomonadati</taxon>
        <taxon>Bacteroidota</taxon>
        <taxon>Flavobacteriia</taxon>
        <taxon>Flavobacteriales</taxon>
        <taxon>Flavobacteriaceae</taxon>
        <taxon>Flavobacterium</taxon>
    </lineage>
</organism>
<feature type="domain" description="Lipocalin-like" evidence="2">
    <location>
        <begin position="47"/>
        <end position="125"/>
    </location>
</feature>
<proteinExistence type="predicted"/>
<comment type="caution">
    <text evidence="3">The sequence shown here is derived from an EMBL/GenBank/DDBJ whole genome shotgun (WGS) entry which is preliminary data.</text>
</comment>
<feature type="signal peptide" evidence="1">
    <location>
        <begin position="1"/>
        <end position="23"/>
    </location>
</feature>
<keyword evidence="1" id="KW-0732">Signal</keyword>
<evidence type="ECO:0000259" key="2">
    <source>
        <dbReference type="Pfam" id="PF13648"/>
    </source>
</evidence>
<dbReference type="Proteomes" id="UP000609172">
    <property type="component" value="Unassembled WGS sequence"/>
</dbReference>
<dbReference type="Pfam" id="PF13648">
    <property type="entry name" value="Lipocalin_4"/>
    <property type="match status" value="1"/>
</dbReference>
<gene>
    <name evidence="3" type="ORF">I5M07_03700</name>
</gene>
<reference evidence="3" key="1">
    <citation type="submission" date="2020-12" db="EMBL/GenBank/DDBJ databases">
        <title>Bacterial novel species Flavobacterium sp. SE-1-e isolated from soil.</title>
        <authorList>
            <person name="Jung H.-Y."/>
        </authorList>
    </citation>
    <scope>NUCLEOTIDE SEQUENCE</scope>
    <source>
        <strain evidence="3">SE-1-e</strain>
    </source>
</reference>
<dbReference type="EMBL" id="JAEHFV010000001">
    <property type="protein sequence ID" value="MBK0368931.1"/>
    <property type="molecule type" value="Genomic_DNA"/>
</dbReference>
<evidence type="ECO:0000256" key="1">
    <source>
        <dbReference type="SAM" id="SignalP"/>
    </source>
</evidence>
<accession>A0A934PM04</accession>
<keyword evidence="4" id="KW-1185">Reference proteome</keyword>